<dbReference type="AlphaFoldDB" id="A0A8S2AFU6"/>
<protein>
    <recommendedName>
        <fullName evidence="1">K Homology domain-containing protein</fullName>
    </recommendedName>
</protein>
<dbReference type="GO" id="GO:0003723">
    <property type="term" value="F:RNA binding"/>
    <property type="evidence" value="ECO:0007669"/>
    <property type="project" value="InterPro"/>
</dbReference>
<keyword evidence="4" id="KW-1185">Reference proteome</keyword>
<dbReference type="Pfam" id="PF00013">
    <property type="entry name" value="KH_1"/>
    <property type="match status" value="1"/>
</dbReference>
<feature type="domain" description="K Homology" evidence="1">
    <location>
        <begin position="8"/>
        <end position="58"/>
    </location>
</feature>
<evidence type="ECO:0000313" key="4">
    <source>
        <dbReference type="Proteomes" id="UP000682877"/>
    </source>
</evidence>
<evidence type="ECO:0000259" key="1">
    <source>
        <dbReference type="Pfam" id="PF00013"/>
    </source>
</evidence>
<evidence type="ECO:0000313" key="2">
    <source>
        <dbReference type="EMBL" id="CAE6069677.1"/>
    </source>
</evidence>
<gene>
    <name evidence="2" type="ORF">AARE701A_LOCUS12119</name>
    <name evidence="3" type="ORF">AARE701A_LOCUS12121</name>
</gene>
<dbReference type="Gene3D" id="3.30.1370.10">
    <property type="entry name" value="K Homology domain, type 1"/>
    <property type="match status" value="1"/>
</dbReference>
<sequence>MEKLVKFDILCPNSMVGLLKGKNQTNINRIRRETTAVVYTTESARYTTVTVSSLEKQLDDGSPAIDAALAILRYCLETINYERFKLTLLVEGKYRNDLGEDFFGQWNQQTLTVITLNDLNGDTIVEFFGGNHGIRNALLLFMRNLRNKFFD</sequence>
<dbReference type="Proteomes" id="UP000682877">
    <property type="component" value="Chromosome 5"/>
</dbReference>
<name>A0A8S2AFU6_ARAAE</name>
<dbReference type="SUPFAM" id="SSF54791">
    <property type="entry name" value="Eukaryotic type KH-domain (KH-domain type I)"/>
    <property type="match status" value="1"/>
</dbReference>
<accession>A0A8S2AFU6</accession>
<evidence type="ECO:0000313" key="3">
    <source>
        <dbReference type="EMBL" id="CAE6069712.1"/>
    </source>
</evidence>
<dbReference type="InterPro" id="IPR004088">
    <property type="entry name" value="KH_dom_type_1"/>
</dbReference>
<dbReference type="EMBL" id="LR999455">
    <property type="protein sequence ID" value="CAE6069712.1"/>
    <property type="molecule type" value="Genomic_DNA"/>
</dbReference>
<dbReference type="EMBL" id="LR999455">
    <property type="protein sequence ID" value="CAE6069677.1"/>
    <property type="molecule type" value="Genomic_DNA"/>
</dbReference>
<reference evidence="2" key="1">
    <citation type="submission" date="2021-01" db="EMBL/GenBank/DDBJ databases">
        <authorList>
            <person name="Bezrukov I."/>
        </authorList>
    </citation>
    <scope>NUCLEOTIDE SEQUENCE</scope>
</reference>
<organism evidence="2 4">
    <name type="scientific">Arabidopsis arenosa</name>
    <name type="common">Sand rock-cress</name>
    <name type="synonym">Cardaminopsis arenosa</name>
    <dbReference type="NCBI Taxonomy" id="38785"/>
    <lineage>
        <taxon>Eukaryota</taxon>
        <taxon>Viridiplantae</taxon>
        <taxon>Streptophyta</taxon>
        <taxon>Embryophyta</taxon>
        <taxon>Tracheophyta</taxon>
        <taxon>Spermatophyta</taxon>
        <taxon>Magnoliopsida</taxon>
        <taxon>eudicotyledons</taxon>
        <taxon>Gunneridae</taxon>
        <taxon>Pentapetalae</taxon>
        <taxon>rosids</taxon>
        <taxon>malvids</taxon>
        <taxon>Brassicales</taxon>
        <taxon>Brassicaceae</taxon>
        <taxon>Camelineae</taxon>
        <taxon>Arabidopsis</taxon>
    </lineage>
</organism>
<proteinExistence type="predicted"/>
<dbReference type="InterPro" id="IPR036612">
    <property type="entry name" value="KH_dom_type_1_sf"/>
</dbReference>